<dbReference type="InterPro" id="IPR006314">
    <property type="entry name" value="Dyp_peroxidase"/>
</dbReference>
<dbReference type="Proteomes" id="UP000054279">
    <property type="component" value="Unassembled WGS sequence"/>
</dbReference>
<dbReference type="Pfam" id="PF20628">
    <property type="entry name" value="Dyp_perox_C"/>
    <property type="match status" value="1"/>
</dbReference>
<evidence type="ECO:0000256" key="8">
    <source>
        <dbReference type="ARBA" id="ARBA00025737"/>
    </source>
</evidence>
<keyword evidence="7" id="KW-0408">Iron</keyword>
<evidence type="ECO:0000256" key="6">
    <source>
        <dbReference type="ARBA" id="ARBA00023002"/>
    </source>
</evidence>
<keyword evidence="4" id="KW-0479">Metal-binding</keyword>
<dbReference type="SUPFAM" id="SSF54909">
    <property type="entry name" value="Dimeric alpha+beta barrel"/>
    <property type="match status" value="1"/>
</dbReference>
<dbReference type="Pfam" id="PF21105">
    <property type="entry name" value="DyP_N"/>
    <property type="match status" value="1"/>
</dbReference>
<protein>
    <recommendedName>
        <fullName evidence="14">Peroxidase</fullName>
    </recommendedName>
</protein>
<dbReference type="AlphaFoldDB" id="A0A0C9UT91"/>
<evidence type="ECO:0000256" key="5">
    <source>
        <dbReference type="ARBA" id="ARBA00022729"/>
    </source>
</evidence>
<dbReference type="NCBIfam" id="TIGR01413">
    <property type="entry name" value="Dyp_perox_fam"/>
    <property type="match status" value="1"/>
</dbReference>
<dbReference type="GO" id="GO:0020037">
    <property type="term" value="F:heme binding"/>
    <property type="evidence" value="ECO:0007669"/>
    <property type="project" value="InterPro"/>
</dbReference>
<keyword evidence="3" id="KW-0349">Heme</keyword>
<dbReference type="EMBL" id="KN837109">
    <property type="protein sequence ID" value="KIJ46058.1"/>
    <property type="molecule type" value="Genomic_DNA"/>
</dbReference>
<feature type="domain" description="Dyp-type peroxidase C-terminal" evidence="10">
    <location>
        <begin position="354"/>
        <end position="431"/>
    </location>
</feature>
<name>A0A0C9UT91_SPHS4</name>
<accession>A0A0C9UT91</accession>
<evidence type="ECO:0000259" key="10">
    <source>
        <dbReference type="Pfam" id="PF20628"/>
    </source>
</evidence>
<evidence type="ECO:0000313" key="12">
    <source>
        <dbReference type="EMBL" id="KIJ46058.1"/>
    </source>
</evidence>
<evidence type="ECO:0000256" key="2">
    <source>
        <dbReference type="ARBA" id="ARBA00022559"/>
    </source>
</evidence>
<evidence type="ECO:0000256" key="3">
    <source>
        <dbReference type="ARBA" id="ARBA00022617"/>
    </source>
</evidence>
<gene>
    <name evidence="12" type="ORF">M422DRAFT_29451</name>
</gene>
<evidence type="ECO:0000256" key="1">
    <source>
        <dbReference type="ARBA" id="ARBA00001970"/>
    </source>
</evidence>
<reference evidence="12 13" key="1">
    <citation type="submission" date="2014-06" db="EMBL/GenBank/DDBJ databases">
        <title>Evolutionary Origins and Diversification of the Mycorrhizal Mutualists.</title>
        <authorList>
            <consortium name="DOE Joint Genome Institute"/>
            <consortium name="Mycorrhizal Genomics Consortium"/>
            <person name="Kohler A."/>
            <person name="Kuo A."/>
            <person name="Nagy L.G."/>
            <person name="Floudas D."/>
            <person name="Copeland A."/>
            <person name="Barry K.W."/>
            <person name="Cichocki N."/>
            <person name="Veneault-Fourrey C."/>
            <person name="LaButti K."/>
            <person name="Lindquist E.A."/>
            <person name="Lipzen A."/>
            <person name="Lundell T."/>
            <person name="Morin E."/>
            <person name="Murat C."/>
            <person name="Riley R."/>
            <person name="Ohm R."/>
            <person name="Sun H."/>
            <person name="Tunlid A."/>
            <person name="Henrissat B."/>
            <person name="Grigoriev I.V."/>
            <person name="Hibbett D.S."/>
            <person name="Martin F."/>
        </authorList>
    </citation>
    <scope>NUCLEOTIDE SEQUENCE [LARGE SCALE GENOMIC DNA]</scope>
    <source>
        <strain evidence="12 13">SS14</strain>
    </source>
</reference>
<dbReference type="GO" id="GO:0005829">
    <property type="term" value="C:cytosol"/>
    <property type="evidence" value="ECO:0007669"/>
    <property type="project" value="TreeGrafter"/>
</dbReference>
<dbReference type="InterPro" id="IPR011008">
    <property type="entry name" value="Dimeric_a/b-barrel"/>
</dbReference>
<keyword evidence="2" id="KW-0575">Peroxidase</keyword>
<dbReference type="OrthoDB" id="3207336at2759"/>
<dbReference type="InterPro" id="IPR049509">
    <property type="entry name" value="DyP_N"/>
</dbReference>
<evidence type="ECO:0000256" key="4">
    <source>
        <dbReference type="ARBA" id="ARBA00022723"/>
    </source>
</evidence>
<dbReference type="PANTHER" id="PTHR30521:SF4">
    <property type="entry name" value="DEFERROCHELATASE"/>
    <property type="match status" value="1"/>
</dbReference>
<dbReference type="GO" id="GO:0046872">
    <property type="term" value="F:metal ion binding"/>
    <property type="evidence" value="ECO:0007669"/>
    <property type="project" value="UniProtKB-KW"/>
</dbReference>
<dbReference type="GO" id="GO:0004601">
    <property type="term" value="F:peroxidase activity"/>
    <property type="evidence" value="ECO:0007669"/>
    <property type="project" value="UniProtKB-KW"/>
</dbReference>
<organism evidence="12 13">
    <name type="scientific">Sphaerobolus stellatus (strain SS14)</name>
    <dbReference type="NCBI Taxonomy" id="990650"/>
    <lineage>
        <taxon>Eukaryota</taxon>
        <taxon>Fungi</taxon>
        <taxon>Dikarya</taxon>
        <taxon>Basidiomycota</taxon>
        <taxon>Agaricomycotina</taxon>
        <taxon>Agaricomycetes</taxon>
        <taxon>Phallomycetidae</taxon>
        <taxon>Geastrales</taxon>
        <taxon>Sphaerobolaceae</taxon>
        <taxon>Sphaerobolus</taxon>
    </lineage>
</organism>
<dbReference type="HOGENOM" id="CLU_015125_1_1_1"/>
<evidence type="ECO:0000313" key="13">
    <source>
        <dbReference type="Proteomes" id="UP000054279"/>
    </source>
</evidence>
<dbReference type="PROSITE" id="PS51404">
    <property type="entry name" value="DYP_PEROXIDASE"/>
    <property type="match status" value="1"/>
</dbReference>
<keyword evidence="13" id="KW-1185">Reference proteome</keyword>
<feature type="signal peptide" evidence="9">
    <location>
        <begin position="1"/>
        <end position="22"/>
    </location>
</feature>
<evidence type="ECO:0000259" key="11">
    <source>
        <dbReference type="Pfam" id="PF21105"/>
    </source>
</evidence>
<feature type="chain" id="PRO_5002204958" description="Peroxidase" evidence="9">
    <location>
        <begin position="23"/>
        <end position="503"/>
    </location>
</feature>
<feature type="domain" description="DyP dimeric alpha+beta barrel" evidence="11">
    <location>
        <begin position="66"/>
        <end position="214"/>
    </location>
</feature>
<comment type="similarity">
    <text evidence="8">Belongs to the DyP-type peroxidase family.</text>
</comment>
<evidence type="ECO:0000256" key="9">
    <source>
        <dbReference type="SAM" id="SignalP"/>
    </source>
</evidence>
<dbReference type="PANTHER" id="PTHR30521">
    <property type="entry name" value="DEFERROCHELATASE/PEROXIDASE"/>
    <property type="match status" value="1"/>
</dbReference>
<comment type="cofactor">
    <cofactor evidence="1">
        <name>heme b</name>
        <dbReference type="ChEBI" id="CHEBI:60344"/>
    </cofactor>
</comment>
<keyword evidence="6" id="KW-0560">Oxidoreductase</keyword>
<dbReference type="InterPro" id="IPR048328">
    <property type="entry name" value="Dyp_perox_C"/>
</dbReference>
<keyword evidence="5 9" id="KW-0732">Signal</keyword>
<evidence type="ECO:0000256" key="7">
    <source>
        <dbReference type="ARBA" id="ARBA00023004"/>
    </source>
</evidence>
<evidence type="ECO:0008006" key="14">
    <source>
        <dbReference type="Google" id="ProtNLM"/>
    </source>
</evidence>
<proteinExistence type="inferred from homology"/>
<sequence length="503" mass="53524">MKISSILSSGFVIASALQFVAAYPGSGVALTPRKTSILINPAAQPDLPTAAQAQAAASAASLNLDDIQGDILIGMKKNQELFFFFSITNSTLFKQKLKSDIKVRVTTTTQLLSVSSQPTTALNVAFSQQGLNALGVTDDLGDPLFTAGQEADASVLGDPGTTNWVPSFVGKQIHGVFLLASDTTSNLNSFLSDLNAILQGAIQEVYSLNGAARPGDQQGHEHFGFLDGISQPAVTGFNTPLPGQELVAPGVILVGEDSDPVATRPTWAKDGSFLAFRQLSQKVPEFEKFLTDNPIIEDGLTPAQGSALLGARLVGRWKSGAPVDLAPKFDDPVLAADPTRNNNFTFAHPGQNILNDQTNCPFTAHIRKTKPRADFPTPNPGNHIIRAGIPYGPEVGPAEAASNTTVTERGLAFVAYQSDISNGFHFLQHTWANNVGFFFNKNQTQPGWDPLIGANGGQPRWALGLDQTNFDRNITLENDFIVSRGGEYFFSPSLSALSGALSA</sequence>